<accession>A0A2W5V211</accession>
<reference evidence="14 15" key="1">
    <citation type="submission" date="2017-08" db="EMBL/GenBank/DDBJ databases">
        <title>Infants hospitalized years apart are colonized by the same room-sourced microbial strains.</title>
        <authorList>
            <person name="Brooks B."/>
            <person name="Olm M.R."/>
            <person name="Firek B.A."/>
            <person name="Baker R."/>
            <person name="Thomas B.C."/>
            <person name="Morowitz M.J."/>
            <person name="Banfield J.F."/>
        </authorList>
    </citation>
    <scope>NUCLEOTIDE SEQUENCE [LARGE SCALE GENOMIC DNA]</scope>
    <source>
        <strain evidence="14">S2_003_000_R1_3</strain>
    </source>
</reference>
<evidence type="ECO:0000256" key="9">
    <source>
        <dbReference type="ARBA" id="ARBA00023204"/>
    </source>
</evidence>
<protein>
    <recommendedName>
        <fullName evidence="12">Endonuclease III</fullName>
        <ecNumber evidence="12">4.2.99.18</ecNumber>
    </recommendedName>
    <alternativeName>
        <fullName evidence="12">DNA-(apurinic or apyrimidinic site) lyase</fullName>
    </alternativeName>
</protein>
<keyword evidence="14" id="KW-0255">Endonuclease</keyword>
<feature type="domain" description="HhH-GPD" evidence="13">
    <location>
        <begin position="73"/>
        <end position="220"/>
    </location>
</feature>
<dbReference type="Pfam" id="PF00730">
    <property type="entry name" value="HhH-GPD"/>
    <property type="match status" value="1"/>
</dbReference>
<dbReference type="InterPro" id="IPR023170">
    <property type="entry name" value="HhH_base_excis_C"/>
</dbReference>
<keyword evidence="8 12" id="KW-0238">DNA-binding</keyword>
<dbReference type="GO" id="GO:0006285">
    <property type="term" value="P:base-excision repair, AP site formation"/>
    <property type="evidence" value="ECO:0007669"/>
    <property type="project" value="TreeGrafter"/>
</dbReference>
<keyword evidence="10 12" id="KW-0456">Lyase</keyword>
<dbReference type="GO" id="GO:0046872">
    <property type="term" value="F:metal ion binding"/>
    <property type="evidence" value="ECO:0007669"/>
    <property type="project" value="UniProtKB-KW"/>
</dbReference>
<organism evidence="14 15">
    <name type="scientific">Corynebacterium kroppenstedtii</name>
    <dbReference type="NCBI Taxonomy" id="161879"/>
    <lineage>
        <taxon>Bacteria</taxon>
        <taxon>Bacillati</taxon>
        <taxon>Actinomycetota</taxon>
        <taxon>Actinomycetes</taxon>
        <taxon>Mycobacteriales</taxon>
        <taxon>Corynebacteriaceae</taxon>
        <taxon>Corynebacterium</taxon>
    </lineage>
</organism>
<feature type="binding site" evidence="12">
    <location>
        <position position="238"/>
    </location>
    <ligand>
        <name>[4Fe-4S] cluster</name>
        <dbReference type="ChEBI" id="CHEBI:49883"/>
    </ligand>
</feature>
<comment type="catalytic activity">
    <reaction evidence="12">
        <text>2'-deoxyribonucleotide-(2'-deoxyribose 5'-phosphate)-2'-deoxyribonucleotide-DNA = a 3'-end 2'-deoxyribonucleotide-(2,3-dehydro-2,3-deoxyribose 5'-phosphate)-DNA + a 5'-end 5'-phospho-2'-deoxyribonucleoside-DNA + H(+)</text>
        <dbReference type="Rhea" id="RHEA:66592"/>
        <dbReference type="Rhea" id="RHEA-COMP:13180"/>
        <dbReference type="Rhea" id="RHEA-COMP:16897"/>
        <dbReference type="Rhea" id="RHEA-COMP:17067"/>
        <dbReference type="ChEBI" id="CHEBI:15378"/>
        <dbReference type="ChEBI" id="CHEBI:136412"/>
        <dbReference type="ChEBI" id="CHEBI:157695"/>
        <dbReference type="ChEBI" id="CHEBI:167181"/>
        <dbReference type="EC" id="4.2.99.18"/>
    </reaction>
</comment>
<dbReference type="InterPro" id="IPR011257">
    <property type="entry name" value="DNA_glycosylase"/>
</dbReference>
<evidence type="ECO:0000256" key="8">
    <source>
        <dbReference type="ARBA" id="ARBA00023125"/>
    </source>
</evidence>
<dbReference type="Gene3D" id="1.10.1670.10">
    <property type="entry name" value="Helix-hairpin-Helix base-excision DNA repair enzymes (C-terminal)"/>
    <property type="match status" value="1"/>
</dbReference>
<dbReference type="FunFam" id="1.10.340.30:FF:000001">
    <property type="entry name" value="Endonuclease III"/>
    <property type="match status" value="1"/>
</dbReference>
<evidence type="ECO:0000256" key="6">
    <source>
        <dbReference type="ARBA" id="ARBA00023004"/>
    </source>
</evidence>
<dbReference type="SMART" id="SM00525">
    <property type="entry name" value="FES"/>
    <property type="match status" value="1"/>
</dbReference>
<dbReference type="InterPro" id="IPR003265">
    <property type="entry name" value="HhH-GPD_domain"/>
</dbReference>
<comment type="function">
    <text evidence="12">DNA repair enzyme that has both DNA N-glycosylase activity and AP-lyase activity. The DNA N-glycosylase activity releases various damaged pyrimidines from DNA by cleaving the N-glycosidic bond, leaving an AP (apurinic/apyrimidinic) site. The AP-lyase activity cleaves the phosphodiester bond 3' to the AP site by a beta-elimination, leaving a 3'-terminal unsaturated sugar and a product with a terminal 5'-phosphate.</text>
</comment>
<evidence type="ECO:0000256" key="11">
    <source>
        <dbReference type="ARBA" id="ARBA00023295"/>
    </source>
</evidence>
<dbReference type="SMART" id="SM00478">
    <property type="entry name" value="ENDO3c"/>
    <property type="match status" value="1"/>
</dbReference>
<dbReference type="FunFam" id="1.10.1670.10:FF:000001">
    <property type="entry name" value="Endonuclease III"/>
    <property type="match status" value="1"/>
</dbReference>
<keyword evidence="3 12" id="KW-0479">Metal-binding</keyword>
<proteinExistence type="inferred from homology"/>
<keyword evidence="14" id="KW-0540">Nuclease</keyword>
<comment type="cofactor">
    <cofactor evidence="12">
        <name>[4Fe-4S] cluster</name>
        <dbReference type="ChEBI" id="CHEBI:49883"/>
    </cofactor>
    <text evidence="12">Binds 1 [4Fe-4S] cluster.</text>
</comment>
<name>A0A2W5V211_9CORY</name>
<dbReference type="EMBL" id="QFRA01000023">
    <property type="protein sequence ID" value="PZR04031.1"/>
    <property type="molecule type" value="Genomic_DNA"/>
</dbReference>
<sequence>MVRGGQINRPCGLPYRRYVRGARYGVGMATTETPLAKVRRARRISRALHRAYPDAKAELNFDNPYQMVVATILSAQCTDRRVNTVTPALFKRFPGPEDLDNASVEEVEEYIRSTGFYHNKARNLVALGHELVTRFDGAVPDTMADLVSLPGVGRKTANTVLGNAFGKPGITVDTHMGRLMRRFGLTDAKDPKKVEQDVAQLIEKKRWTPFSHEVIIHGRRVCHSRKAACGACFLAKDCRGFGVWGPTNPDEAEKLVKGPERDRILDLALGGH</sequence>
<keyword evidence="5 12" id="KW-0378">Hydrolase</keyword>
<dbReference type="InterPro" id="IPR004036">
    <property type="entry name" value="Endonuclease-III-like_CS2"/>
</dbReference>
<dbReference type="Proteomes" id="UP000249432">
    <property type="component" value="Unassembled WGS sequence"/>
</dbReference>
<evidence type="ECO:0000313" key="15">
    <source>
        <dbReference type="Proteomes" id="UP000249432"/>
    </source>
</evidence>
<gene>
    <name evidence="12 14" type="primary">nth</name>
    <name evidence="14" type="ORF">DI525_08115</name>
</gene>
<dbReference type="NCBIfam" id="TIGR01083">
    <property type="entry name" value="nth"/>
    <property type="match status" value="1"/>
</dbReference>
<evidence type="ECO:0000256" key="7">
    <source>
        <dbReference type="ARBA" id="ARBA00023014"/>
    </source>
</evidence>
<dbReference type="Gene3D" id="1.10.340.30">
    <property type="entry name" value="Hypothetical protein, domain 2"/>
    <property type="match status" value="1"/>
</dbReference>
<dbReference type="GO" id="GO:0003677">
    <property type="term" value="F:DNA binding"/>
    <property type="evidence" value="ECO:0007669"/>
    <property type="project" value="UniProtKB-UniRule"/>
</dbReference>
<comment type="similarity">
    <text evidence="1 12">Belongs to the Nth/MutY family.</text>
</comment>
<keyword evidence="2 12" id="KW-0004">4Fe-4S</keyword>
<dbReference type="EC" id="4.2.99.18" evidence="12"/>
<comment type="caution">
    <text evidence="14">The sequence shown here is derived from an EMBL/GenBank/DDBJ whole genome shotgun (WGS) entry which is preliminary data.</text>
</comment>
<keyword evidence="9 12" id="KW-0234">DNA repair</keyword>
<dbReference type="Pfam" id="PF00633">
    <property type="entry name" value="HHH"/>
    <property type="match status" value="1"/>
</dbReference>
<dbReference type="PANTHER" id="PTHR10359:SF18">
    <property type="entry name" value="ENDONUCLEASE III"/>
    <property type="match status" value="1"/>
</dbReference>
<dbReference type="CDD" id="cd00056">
    <property type="entry name" value="ENDO3c"/>
    <property type="match status" value="1"/>
</dbReference>
<feature type="binding site" evidence="12">
    <location>
        <position position="232"/>
    </location>
    <ligand>
        <name>[4Fe-4S] cluster</name>
        <dbReference type="ChEBI" id="CHEBI:49883"/>
    </ligand>
</feature>
<dbReference type="PANTHER" id="PTHR10359">
    <property type="entry name" value="A/G-SPECIFIC ADENINE GLYCOSYLASE/ENDONUCLEASE III"/>
    <property type="match status" value="1"/>
</dbReference>
<evidence type="ECO:0000256" key="4">
    <source>
        <dbReference type="ARBA" id="ARBA00022763"/>
    </source>
</evidence>
<evidence type="ECO:0000313" key="14">
    <source>
        <dbReference type="EMBL" id="PZR04031.1"/>
    </source>
</evidence>
<evidence type="ECO:0000256" key="12">
    <source>
        <dbReference type="HAMAP-Rule" id="MF_00942"/>
    </source>
</evidence>
<dbReference type="PROSITE" id="PS01155">
    <property type="entry name" value="ENDONUCLEASE_III_2"/>
    <property type="match status" value="1"/>
</dbReference>
<evidence type="ECO:0000256" key="10">
    <source>
        <dbReference type="ARBA" id="ARBA00023239"/>
    </source>
</evidence>
<keyword evidence="4 12" id="KW-0227">DNA damage</keyword>
<evidence type="ECO:0000256" key="3">
    <source>
        <dbReference type="ARBA" id="ARBA00022723"/>
    </source>
</evidence>
<evidence type="ECO:0000256" key="5">
    <source>
        <dbReference type="ARBA" id="ARBA00022801"/>
    </source>
</evidence>
<evidence type="ECO:0000256" key="1">
    <source>
        <dbReference type="ARBA" id="ARBA00008343"/>
    </source>
</evidence>
<keyword evidence="6 12" id="KW-0408">Iron</keyword>
<dbReference type="GO" id="GO:0019104">
    <property type="term" value="F:DNA N-glycosylase activity"/>
    <property type="evidence" value="ECO:0007669"/>
    <property type="project" value="UniProtKB-UniRule"/>
</dbReference>
<feature type="binding site" evidence="12">
    <location>
        <position position="222"/>
    </location>
    <ligand>
        <name>[4Fe-4S] cluster</name>
        <dbReference type="ChEBI" id="CHEBI:49883"/>
    </ligand>
</feature>
<keyword evidence="11 12" id="KW-0326">Glycosidase</keyword>
<dbReference type="SUPFAM" id="SSF48150">
    <property type="entry name" value="DNA-glycosylase"/>
    <property type="match status" value="1"/>
</dbReference>
<dbReference type="InterPro" id="IPR003651">
    <property type="entry name" value="Endonuclease3_FeS-loop_motif"/>
</dbReference>
<dbReference type="InterPro" id="IPR000445">
    <property type="entry name" value="HhH_motif"/>
</dbReference>
<dbReference type="InterPro" id="IPR005759">
    <property type="entry name" value="Nth"/>
</dbReference>
<dbReference type="HAMAP" id="MF_00942">
    <property type="entry name" value="Nth"/>
    <property type="match status" value="1"/>
</dbReference>
<dbReference type="AlphaFoldDB" id="A0A2W5V211"/>
<dbReference type="GO" id="GO:0140078">
    <property type="term" value="F:class I DNA-(apurinic or apyrimidinic site) endonuclease activity"/>
    <property type="evidence" value="ECO:0007669"/>
    <property type="project" value="UniProtKB-EC"/>
</dbReference>
<feature type="binding site" evidence="12">
    <location>
        <position position="229"/>
    </location>
    <ligand>
        <name>[4Fe-4S] cluster</name>
        <dbReference type="ChEBI" id="CHEBI:49883"/>
    </ligand>
</feature>
<keyword evidence="7 12" id="KW-0411">Iron-sulfur</keyword>
<evidence type="ECO:0000259" key="13">
    <source>
        <dbReference type="SMART" id="SM00478"/>
    </source>
</evidence>
<evidence type="ECO:0000256" key="2">
    <source>
        <dbReference type="ARBA" id="ARBA00022485"/>
    </source>
</evidence>
<dbReference type="GO" id="GO:0051539">
    <property type="term" value="F:4 iron, 4 sulfur cluster binding"/>
    <property type="evidence" value="ECO:0007669"/>
    <property type="project" value="UniProtKB-UniRule"/>
</dbReference>